<feature type="transmembrane region" description="Helical" evidence="6">
    <location>
        <begin position="231"/>
        <end position="252"/>
    </location>
</feature>
<dbReference type="GO" id="GO:0015171">
    <property type="term" value="F:amino acid transmembrane transporter activity"/>
    <property type="evidence" value="ECO:0007669"/>
    <property type="project" value="TreeGrafter"/>
</dbReference>
<feature type="domain" description="Amino acid permease/ SLC12A" evidence="7">
    <location>
        <begin position="50"/>
        <end position="508"/>
    </location>
</feature>
<evidence type="ECO:0000313" key="8">
    <source>
        <dbReference type="EMBL" id="OJJ52104.1"/>
    </source>
</evidence>
<dbReference type="PIRSF" id="PIRSF006060">
    <property type="entry name" value="AA_transporter"/>
    <property type="match status" value="1"/>
</dbReference>
<feature type="transmembrane region" description="Helical" evidence="6">
    <location>
        <begin position="370"/>
        <end position="390"/>
    </location>
</feature>
<evidence type="ECO:0000256" key="6">
    <source>
        <dbReference type="SAM" id="Phobius"/>
    </source>
</evidence>
<keyword evidence="5 6" id="KW-0472">Membrane</keyword>
<accession>A0A1L9SY03</accession>
<dbReference type="STRING" id="1036612.A0A1L9SY03"/>
<dbReference type="Gene3D" id="1.20.1740.10">
    <property type="entry name" value="Amino acid/polyamine transporter I"/>
    <property type="match status" value="1"/>
</dbReference>
<feature type="transmembrane region" description="Helical" evidence="6">
    <location>
        <begin position="128"/>
        <end position="153"/>
    </location>
</feature>
<feature type="transmembrane region" description="Helical" evidence="6">
    <location>
        <begin position="189"/>
        <end position="211"/>
    </location>
</feature>
<sequence length="550" mass="59962">MSAKKADDTTSPVFEHEPFLTRNGMNIQSFQKRHYGRGIVELDRKMKARHLTMIAIGGSIGSGFFVGTGSALSNGGTGSLFIDYLIKSIMVFNIVYALGEMAVMFPVSGGFYMYAIRFVDPSFGFATAWTYVLSWVTTLPLELIVCAITIRYWDSETSTGVWIAVFLAVIILLNVFGVLGYAGLSCFKLSSVLVFMIIAVVLVCGGGPSTGRYNAYWGARLWYDPGAFKNGFKGFCSVFVTAAFTFAGTELVGLAAAESRNPTAAVPSAVKQIFWRLTMFYILALSLIGLLIDCNDPALLSSGAFADSKASPFVLVGKYAGLRGLDHFMNVVILSSVLSIGIASVYAGSRTLTALCQQGHGPMVFTYIDRAGRALASVGVIIACGCLAFINLSAQGEVVFDWFLSIAGLAVLFTWGSICLAHIRFRAAWKYHGHTLHEIPFKAVGGVYGSWVGLIFVILVLIAQLYIALAAPPGESGMVTAEGFFKSYLALPVILFIWVIGYIWTRKGWLSLAEIDVDTGRRQHDWEAIHASRARIAQLSFWGRLWHFLF</sequence>
<feature type="transmembrane region" description="Helical" evidence="6">
    <location>
        <begin position="402"/>
        <end position="423"/>
    </location>
</feature>
<gene>
    <name evidence="8" type="ORF">ASPSYDRAFT_83244</name>
</gene>
<dbReference type="RefSeq" id="XP_040695910.1">
    <property type="nucleotide sequence ID" value="XM_040851206.1"/>
</dbReference>
<feature type="transmembrane region" description="Helical" evidence="6">
    <location>
        <begin position="84"/>
        <end position="107"/>
    </location>
</feature>
<keyword evidence="2" id="KW-0813">Transport</keyword>
<evidence type="ECO:0000256" key="1">
    <source>
        <dbReference type="ARBA" id="ARBA00004141"/>
    </source>
</evidence>
<evidence type="ECO:0000256" key="4">
    <source>
        <dbReference type="ARBA" id="ARBA00022989"/>
    </source>
</evidence>
<evidence type="ECO:0000256" key="2">
    <source>
        <dbReference type="ARBA" id="ARBA00022448"/>
    </source>
</evidence>
<dbReference type="InterPro" id="IPR004841">
    <property type="entry name" value="AA-permease/SLC12A_dom"/>
</dbReference>
<dbReference type="OrthoDB" id="3900342at2759"/>
<evidence type="ECO:0000256" key="5">
    <source>
        <dbReference type="ARBA" id="ARBA00023136"/>
    </source>
</evidence>
<dbReference type="PANTHER" id="PTHR43341">
    <property type="entry name" value="AMINO ACID PERMEASE"/>
    <property type="match status" value="1"/>
</dbReference>
<name>A0A1L9SY03_9EURO</name>
<feature type="transmembrane region" description="Helical" evidence="6">
    <location>
        <begin position="328"/>
        <end position="349"/>
    </location>
</feature>
<feature type="transmembrane region" description="Helical" evidence="6">
    <location>
        <begin position="273"/>
        <end position="292"/>
    </location>
</feature>
<comment type="subcellular location">
    <subcellularLocation>
        <location evidence="1">Membrane</location>
        <topology evidence="1">Multi-pass membrane protein</topology>
    </subcellularLocation>
</comment>
<keyword evidence="4 6" id="KW-1133">Transmembrane helix</keyword>
<keyword evidence="3 6" id="KW-0812">Transmembrane</keyword>
<dbReference type="FunFam" id="1.20.1740.10:FF:000001">
    <property type="entry name" value="Amino acid permease"/>
    <property type="match status" value="1"/>
</dbReference>
<feature type="transmembrane region" description="Helical" evidence="6">
    <location>
        <begin position="51"/>
        <end position="72"/>
    </location>
</feature>
<dbReference type="AlphaFoldDB" id="A0A1L9SY03"/>
<proteinExistence type="predicted"/>
<dbReference type="Proteomes" id="UP000184356">
    <property type="component" value="Unassembled WGS sequence"/>
</dbReference>
<dbReference type="InterPro" id="IPR050524">
    <property type="entry name" value="APC_YAT"/>
</dbReference>
<keyword evidence="9" id="KW-1185">Reference proteome</keyword>
<organism evidence="8 9">
    <name type="scientific">Aspergillus sydowii CBS 593.65</name>
    <dbReference type="NCBI Taxonomy" id="1036612"/>
    <lineage>
        <taxon>Eukaryota</taxon>
        <taxon>Fungi</taxon>
        <taxon>Dikarya</taxon>
        <taxon>Ascomycota</taxon>
        <taxon>Pezizomycotina</taxon>
        <taxon>Eurotiomycetes</taxon>
        <taxon>Eurotiomycetidae</taxon>
        <taxon>Eurotiales</taxon>
        <taxon>Aspergillaceae</taxon>
        <taxon>Aspergillus</taxon>
        <taxon>Aspergillus subgen. Nidulantes</taxon>
    </lineage>
</organism>
<dbReference type="GeneID" id="63767279"/>
<evidence type="ECO:0000256" key="3">
    <source>
        <dbReference type="ARBA" id="ARBA00022692"/>
    </source>
</evidence>
<dbReference type="Pfam" id="PF00324">
    <property type="entry name" value="AA_permease"/>
    <property type="match status" value="1"/>
</dbReference>
<dbReference type="GO" id="GO:0016020">
    <property type="term" value="C:membrane"/>
    <property type="evidence" value="ECO:0007669"/>
    <property type="project" value="UniProtKB-SubCell"/>
</dbReference>
<feature type="transmembrane region" description="Helical" evidence="6">
    <location>
        <begin position="159"/>
        <end position="182"/>
    </location>
</feature>
<evidence type="ECO:0000259" key="7">
    <source>
        <dbReference type="Pfam" id="PF00324"/>
    </source>
</evidence>
<evidence type="ECO:0000313" key="9">
    <source>
        <dbReference type="Proteomes" id="UP000184356"/>
    </source>
</evidence>
<dbReference type="EMBL" id="KV878605">
    <property type="protein sequence ID" value="OJJ52104.1"/>
    <property type="molecule type" value="Genomic_DNA"/>
</dbReference>
<feature type="transmembrane region" description="Helical" evidence="6">
    <location>
        <begin position="444"/>
        <end position="467"/>
    </location>
</feature>
<feature type="transmembrane region" description="Helical" evidence="6">
    <location>
        <begin position="487"/>
        <end position="505"/>
    </location>
</feature>
<dbReference type="VEuPathDB" id="FungiDB:ASPSYDRAFT_83244"/>
<dbReference type="PANTHER" id="PTHR43341:SF12">
    <property type="entry name" value="AMINO ACID TRANSPORTER (EUROFUNG)"/>
    <property type="match status" value="1"/>
</dbReference>
<protein>
    <recommendedName>
        <fullName evidence="7">Amino acid permease/ SLC12A domain-containing protein</fullName>
    </recommendedName>
</protein>
<reference evidence="9" key="1">
    <citation type="journal article" date="2017" name="Genome Biol.">
        <title>Comparative genomics reveals high biological diversity and specific adaptations in the industrially and medically important fungal genus Aspergillus.</title>
        <authorList>
            <person name="de Vries R.P."/>
            <person name="Riley R."/>
            <person name="Wiebenga A."/>
            <person name="Aguilar-Osorio G."/>
            <person name="Amillis S."/>
            <person name="Uchima C.A."/>
            <person name="Anderluh G."/>
            <person name="Asadollahi M."/>
            <person name="Askin M."/>
            <person name="Barry K."/>
            <person name="Battaglia E."/>
            <person name="Bayram O."/>
            <person name="Benocci T."/>
            <person name="Braus-Stromeyer S.A."/>
            <person name="Caldana C."/>
            <person name="Canovas D."/>
            <person name="Cerqueira G.C."/>
            <person name="Chen F."/>
            <person name="Chen W."/>
            <person name="Choi C."/>
            <person name="Clum A."/>
            <person name="Dos Santos R.A."/>
            <person name="Damasio A.R."/>
            <person name="Diallinas G."/>
            <person name="Emri T."/>
            <person name="Fekete E."/>
            <person name="Flipphi M."/>
            <person name="Freyberg S."/>
            <person name="Gallo A."/>
            <person name="Gournas C."/>
            <person name="Habgood R."/>
            <person name="Hainaut M."/>
            <person name="Harispe M.L."/>
            <person name="Henrissat B."/>
            <person name="Hilden K.S."/>
            <person name="Hope R."/>
            <person name="Hossain A."/>
            <person name="Karabika E."/>
            <person name="Karaffa L."/>
            <person name="Karanyi Z."/>
            <person name="Krasevec N."/>
            <person name="Kuo A."/>
            <person name="Kusch H."/>
            <person name="LaButti K."/>
            <person name="Lagendijk E.L."/>
            <person name="Lapidus A."/>
            <person name="Levasseur A."/>
            <person name="Lindquist E."/>
            <person name="Lipzen A."/>
            <person name="Logrieco A.F."/>
            <person name="MacCabe A."/>
            <person name="Maekelae M.R."/>
            <person name="Malavazi I."/>
            <person name="Melin P."/>
            <person name="Meyer V."/>
            <person name="Mielnichuk N."/>
            <person name="Miskei M."/>
            <person name="Molnar A.P."/>
            <person name="Mule G."/>
            <person name="Ngan C.Y."/>
            <person name="Orejas M."/>
            <person name="Orosz E."/>
            <person name="Ouedraogo J.P."/>
            <person name="Overkamp K.M."/>
            <person name="Park H.-S."/>
            <person name="Perrone G."/>
            <person name="Piumi F."/>
            <person name="Punt P.J."/>
            <person name="Ram A.F."/>
            <person name="Ramon A."/>
            <person name="Rauscher S."/>
            <person name="Record E."/>
            <person name="Riano-Pachon D.M."/>
            <person name="Robert V."/>
            <person name="Roehrig J."/>
            <person name="Ruller R."/>
            <person name="Salamov A."/>
            <person name="Salih N.S."/>
            <person name="Samson R.A."/>
            <person name="Sandor E."/>
            <person name="Sanguinetti M."/>
            <person name="Schuetze T."/>
            <person name="Sepcic K."/>
            <person name="Shelest E."/>
            <person name="Sherlock G."/>
            <person name="Sophianopoulou V."/>
            <person name="Squina F.M."/>
            <person name="Sun H."/>
            <person name="Susca A."/>
            <person name="Todd R.B."/>
            <person name="Tsang A."/>
            <person name="Unkles S.E."/>
            <person name="van de Wiele N."/>
            <person name="van Rossen-Uffink D."/>
            <person name="Oliveira J.V."/>
            <person name="Vesth T.C."/>
            <person name="Visser J."/>
            <person name="Yu J.-H."/>
            <person name="Zhou M."/>
            <person name="Andersen M.R."/>
            <person name="Archer D.B."/>
            <person name="Baker S.E."/>
            <person name="Benoit I."/>
            <person name="Brakhage A.A."/>
            <person name="Braus G.H."/>
            <person name="Fischer R."/>
            <person name="Frisvad J.C."/>
            <person name="Goldman G.H."/>
            <person name="Houbraken J."/>
            <person name="Oakley B."/>
            <person name="Pocsi I."/>
            <person name="Scazzocchio C."/>
            <person name="Seiboth B."/>
            <person name="vanKuyk P.A."/>
            <person name="Wortman J."/>
            <person name="Dyer P.S."/>
            <person name="Grigoriev I.V."/>
        </authorList>
    </citation>
    <scope>NUCLEOTIDE SEQUENCE [LARGE SCALE GENOMIC DNA]</scope>
    <source>
        <strain evidence="9">CBS 593.65</strain>
    </source>
</reference>